<comment type="subcellular location">
    <subcellularLocation>
        <location evidence="1">Membrane</location>
        <topology evidence="1">Multi-pass membrane protein</topology>
    </subcellularLocation>
</comment>
<feature type="transmembrane region" description="Helical" evidence="5">
    <location>
        <begin position="67"/>
        <end position="85"/>
    </location>
</feature>
<feature type="transmembrane region" description="Helical" evidence="5">
    <location>
        <begin position="272"/>
        <end position="290"/>
    </location>
</feature>
<evidence type="ECO:0000256" key="4">
    <source>
        <dbReference type="ARBA" id="ARBA00023136"/>
    </source>
</evidence>
<dbReference type="InterPro" id="IPR037185">
    <property type="entry name" value="EmrE-like"/>
</dbReference>
<evidence type="ECO:0000256" key="1">
    <source>
        <dbReference type="ARBA" id="ARBA00004141"/>
    </source>
</evidence>
<name>A0A7K0ES62_9BACT</name>
<feature type="transmembrane region" description="Helical" evidence="5">
    <location>
        <begin position="7"/>
        <end position="29"/>
    </location>
</feature>
<dbReference type="OrthoDB" id="9812547at2"/>
<proteinExistence type="predicted"/>
<feature type="transmembrane region" description="Helical" evidence="5">
    <location>
        <begin position="126"/>
        <end position="141"/>
    </location>
</feature>
<accession>A0A7K0ES62</accession>
<feature type="transmembrane region" description="Helical" evidence="5">
    <location>
        <begin position="153"/>
        <end position="174"/>
    </location>
</feature>
<dbReference type="AlphaFoldDB" id="A0A7K0ES62"/>
<evidence type="ECO:0000256" key="2">
    <source>
        <dbReference type="ARBA" id="ARBA00022692"/>
    </source>
</evidence>
<keyword evidence="4 5" id="KW-0472">Membrane</keyword>
<organism evidence="7 8">
    <name type="scientific">Larkinella terrae</name>
    <dbReference type="NCBI Taxonomy" id="2025311"/>
    <lineage>
        <taxon>Bacteria</taxon>
        <taxon>Pseudomonadati</taxon>
        <taxon>Bacteroidota</taxon>
        <taxon>Cytophagia</taxon>
        <taxon>Cytophagales</taxon>
        <taxon>Spirosomataceae</taxon>
        <taxon>Larkinella</taxon>
    </lineage>
</organism>
<evidence type="ECO:0000256" key="3">
    <source>
        <dbReference type="ARBA" id="ARBA00022989"/>
    </source>
</evidence>
<dbReference type="Proteomes" id="UP000441754">
    <property type="component" value="Unassembled WGS sequence"/>
</dbReference>
<protein>
    <submittedName>
        <fullName evidence="7">EamA family transporter</fullName>
    </submittedName>
</protein>
<dbReference type="PANTHER" id="PTHR32322">
    <property type="entry name" value="INNER MEMBRANE TRANSPORTER"/>
    <property type="match status" value="1"/>
</dbReference>
<dbReference type="Pfam" id="PF00892">
    <property type="entry name" value="EamA"/>
    <property type="match status" value="2"/>
</dbReference>
<dbReference type="SUPFAM" id="SSF103481">
    <property type="entry name" value="Multidrug resistance efflux transporter EmrE"/>
    <property type="match status" value="2"/>
</dbReference>
<dbReference type="RefSeq" id="WP_154177969.1">
    <property type="nucleotide sequence ID" value="NZ_WJXZ01000014.1"/>
</dbReference>
<keyword evidence="2 5" id="KW-0812">Transmembrane</keyword>
<evidence type="ECO:0000313" key="8">
    <source>
        <dbReference type="Proteomes" id="UP000441754"/>
    </source>
</evidence>
<dbReference type="EMBL" id="WJXZ01000014">
    <property type="protein sequence ID" value="MRS64654.1"/>
    <property type="molecule type" value="Genomic_DNA"/>
</dbReference>
<dbReference type="PANTHER" id="PTHR32322:SF14">
    <property type="entry name" value="PROTEIN PAGO"/>
    <property type="match status" value="1"/>
</dbReference>
<sequence>MTTNQKAYLALGVVCLVWGTTYLGMRIGVQTFPPLLFSGIRHTVAGLSLFIFLLTTRKLAKISWRDFSRQAIPGVLMIGLGNGLVGWSERYIPSGLAALIVSIMPVYVVAINYFSGIDTRLLNRNRLVGLLLGCLGIGLIFRDNVQDLANPDYFKGVLVSFGACLSWASGSIYVKQKPTATNALINSAIQLTSGGLVLLLGGFLFDNLQEIDTVSAQSIYALIYLILFGSLLAYMCFLYALKRLHVELVSIYAYINPFIALILGSLVLGESITWITGLALLTTLSGVWYLSKSYSATPRMAVK</sequence>
<feature type="transmembrane region" description="Helical" evidence="5">
    <location>
        <begin position="91"/>
        <end position="114"/>
    </location>
</feature>
<dbReference type="InterPro" id="IPR000620">
    <property type="entry name" value="EamA_dom"/>
</dbReference>
<feature type="domain" description="EamA" evidence="6">
    <location>
        <begin position="7"/>
        <end position="141"/>
    </location>
</feature>
<feature type="transmembrane region" description="Helical" evidence="5">
    <location>
        <begin position="183"/>
        <end position="205"/>
    </location>
</feature>
<feature type="domain" description="EamA" evidence="6">
    <location>
        <begin position="155"/>
        <end position="290"/>
    </location>
</feature>
<evidence type="ECO:0000259" key="6">
    <source>
        <dbReference type="Pfam" id="PF00892"/>
    </source>
</evidence>
<keyword evidence="8" id="KW-1185">Reference proteome</keyword>
<evidence type="ECO:0000313" key="7">
    <source>
        <dbReference type="EMBL" id="MRS64654.1"/>
    </source>
</evidence>
<dbReference type="GO" id="GO:0016020">
    <property type="term" value="C:membrane"/>
    <property type="evidence" value="ECO:0007669"/>
    <property type="project" value="UniProtKB-SubCell"/>
</dbReference>
<dbReference type="InterPro" id="IPR050638">
    <property type="entry name" value="AA-Vitamin_Transporters"/>
</dbReference>
<feature type="transmembrane region" description="Helical" evidence="5">
    <location>
        <begin position="217"/>
        <end position="241"/>
    </location>
</feature>
<feature type="transmembrane region" description="Helical" evidence="5">
    <location>
        <begin position="248"/>
        <end position="266"/>
    </location>
</feature>
<reference evidence="7 8" key="1">
    <citation type="journal article" date="2018" name="Antonie Van Leeuwenhoek">
        <title>Larkinella terrae sp. nov., isolated from soil on Jeju Island, South Korea.</title>
        <authorList>
            <person name="Ten L.N."/>
            <person name="Jeon J."/>
            <person name="Park S.J."/>
            <person name="Park S."/>
            <person name="Lee S.Y."/>
            <person name="Kim M.K."/>
            <person name="Jung H.Y."/>
        </authorList>
    </citation>
    <scope>NUCLEOTIDE SEQUENCE [LARGE SCALE GENOMIC DNA]</scope>
    <source>
        <strain evidence="7 8">KCTC 52001</strain>
    </source>
</reference>
<comment type="caution">
    <text evidence="7">The sequence shown here is derived from an EMBL/GenBank/DDBJ whole genome shotgun (WGS) entry which is preliminary data.</text>
</comment>
<feature type="transmembrane region" description="Helical" evidence="5">
    <location>
        <begin position="35"/>
        <end position="55"/>
    </location>
</feature>
<gene>
    <name evidence="7" type="ORF">GJJ30_25370</name>
</gene>
<evidence type="ECO:0000256" key="5">
    <source>
        <dbReference type="SAM" id="Phobius"/>
    </source>
</evidence>
<keyword evidence="3 5" id="KW-1133">Transmembrane helix</keyword>